<comment type="caution">
    <text evidence="2">The sequence shown here is derived from an EMBL/GenBank/DDBJ whole genome shotgun (WGS) entry which is preliminary data.</text>
</comment>
<dbReference type="EMBL" id="JABSTU010000005">
    <property type="protein sequence ID" value="KAH8030744.1"/>
    <property type="molecule type" value="Genomic_DNA"/>
</dbReference>
<keyword evidence="3" id="KW-1185">Reference proteome</keyword>
<protein>
    <recommendedName>
        <fullName evidence="1">DNA transposase THAP9 C-terminal domain-containing protein</fullName>
    </recommendedName>
</protein>
<gene>
    <name evidence="2" type="ORF">HPB51_011584</name>
</gene>
<evidence type="ECO:0000313" key="3">
    <source>
        <dbReference type="Proteomes" id="UP000821866"/>
    </source>
</evidence>
<dbReference type="InterPro" id="IPR055035">
    <property type="entry name" value="THAP9_C"/>
</dbReference>
<dbReference type="Pfam" id="PF22824">
    <property type="entry name" value="THAP9_C"/>
    <property type="match status" value="1"/>
</dbReference>
<proteinExistence type="predicted"/>
<evidence type="ECO:0000259" key="1">
    <source>
        <dbReference type="Pfam" id="PF22824"/>
    </source>
</evidence>
<accession>A0A9J6E9G7</accession>
<sequence>MSTEHLRCVERRGKAVRYLSCNLYQQSVMTELSGHLEKLYPELHDHMFESAADSNHFVRLVKWVIASYIKIRMHHTAKKATTKVTGSNIRKQLTKLILFKHQ</sequence>
<dbReference type="Proteomes" id="UP000821866">
    <property type="component" value="Chromosome 3"/>
</dbReference>
<reference evidence="2" key="2">
    <citation type="submission" date="2021-09" db="EMBL/GenBank/DDBJ databases">
        <authorList>
            <person name="Jia N."/>
            <person name="Wang J."/>
            <person name="Shi W."/>
            <person name="Du L."/>
            <person name="Sun Y."/>
            <person name="Zhan W."/>
            <person name="Jiang J."/>
            <person name="Wang Q."/>
            <person name="Zhang B."/>
            <person name="Ji P."/>
            <person name="Sakyi L.B."/>
            <person name="Cui X."/>
            <person name="Yuan T."/>
            <person name="Jiang B."/>
            <person name="Yang W."/>
            <person name="Lam T.T.-Y."/>
            <person name="Chang Q."/>
            <person name="Ding S."/>
            <person name="Wang X."/>
            <person name="Zhu J."/>
            <person name="Ruan X."/>
            <person name="Zhao L."/>
            <person name="Wei J."/>
            <person name="Que T."/>
            <person name="Du C."/>
            <person name="Cheng J."/>
            <person name="Dai P."/>
            <person name="Han X."/>
            <person name="Huang E."/>
            <person name="Gao Y."/>
            <person name="Liu J."/>
            <person name="Shao H."/>
            <person name="Ye R."/>
            <person name="Li L."/>
            <person name="Wei W."/>
            <person name="Wang X."/>
            <person name="Wang C."/>
            <person name="Huo Q."/>
            <person name="Li W."/>
            <person name="Guo W."/>
            <person name="Chen H."/>
            <person name="Chen S."/>
            <person name="Zhou L."/>
            <person name="Zhou L."/>
            <person name="Ni X."/>
            <person name="Tian J."/>
            <person name="Zhou Y."/>
            <person name="Sheng Y."/>
            <person name="Liu T."/>
            <person name="Pan Y."/>
            <person name="Xia L."/>
            <person name="Li J."/>
            <person name="Zhao F."/>
            <person name="Cao W."/>
        </authorList>
    </citation>
    <scope>NUCLEOTIDE SEQUENCE</scope>
    <source>
        <strain evidence="2">Rmic-2018</strain>
        <tissue evidence="2">Larvae</tissue>
    </source>
</reference>
<name>A0A9J6E9G7_RHIMP</name>
<evidence type="ECO:0000313" key="2">
    <source>
        <dbReference type="EMBL" id="KAH8030744.1"/>
    </source>
</evidence>
<feature type="domain" description="DNA transposase THAP9 C-terminal" evidence="1">
    <location>
        <begin position="24"/>
        <end position="80"/>
    </location>
</feature>
<organism evidence="2 3">
    <name type="scientific">Rhipicephalus microplus</name>
    <name type="common">Cattle tick</name>
    <name type="synonym">Boophilus microplus</name>
    <dbReference type="NCBI Taxonomy" id="6941"/>
    <lineage>
        <taxon>Eukaryota</taxon>
        <taxon>Metazoa</taxon>
        <taxon>Ecdysozoa</taxon>
        <taxon>Arthropoda</taxon>
        <taxon>Chelicerata</taxon>
        <taxon>Arachnida</taxon>
        <taxon>Acari</taxon>
        <taxon>Parasitiformes</taxon>
        <taxon>Ixodida</taxon>
        <taxon>Ixodoidea</taxon>
        <taxon>Ixodidae</taxon>
        <taxon>Rhipicephalinae</taxon>
        <taxon>Rhipicephalus</taxon>
        <taxon>Boophilus</taxon>
    </lineage>
</organism>
<reference evidence="2" key="1">
    <citation type="journal article" date="2020" name="Cell">
        <title>Large-Scale Comparative Analyses of Tick Genomes Elucidate Their Genetic Diversity and Vector Capacities.</title>
        <authorList>
            <consortium name="Tick Genome and Microbiome Consortium (TIGMIC)"/>
            <person name="Jia N."/>
            <person name="Wang J."/>
            <person name="Shi W."/>
            <person name="Du L."/>
            <person name="Sun Y."/>
            <person name="Zhan W."/>
            <person name="Jiang J.F."/>
            <person name="Wang Q."/>
            <person name="Zhang B."/>
            <person name="Ji P."/>
            <person name="Bell-Sakyi L."/>
            <person name="Cui X.M."/>
            <person name="Yuan T.T."/>
            <person name="Jiang B.G."/>
            <person name="Yang W.F."/>
            <person name="Lam T.T."/>
            <person name="Chang Q.C."/>
            <person name="Ding S.J."/>
            <person name="Wang X.J."/>
            <person name="Zhu J.G."/>
            <person name="Ruan X.D."/>
            <person name="Zhao L."/>
            <person name="Wei J.T."/>
            <person name="Ye R.Z."/>
            <person name="Que T.C."/>
            <person name="Du C.H."/>
            <person name="Zhou Y.H."/>
            <person name="Cheng J.X."/>
            <person name="Dai P.F."/>
            <person name="Guo W.B."/>
            <person name="Han X.H."/>
            <person name="Huang E.J."/>
            <person name="Li L.F."/>
            <person name="Wei W."/>
            <person name="Gao Y.C."/>
            <person name="Liu J.Z."/>
            <person name="Shao H.Z."/>
            <person name="Wang X."/>
            <person name="Wang C.C."/>
            <person name="Yang T.C."/>
            <person name="Huo Q.B."/>
            <person name="Li W."/>
            <person name="Chen H.Y."/>
            <person name="Chen S.E."/>
            <person name="Zhou L.G."/>
            <person name="Ni X.B."/>
            <person name="Tian J.H."/>
            <person name="Sheng Y."/>
            <person name="Liu T."/>
            <person name="Pan Y.S."/>
            <person name="Xia L.Y."/>
            <person name="Li J."/>
            <person name="Zhao F."/>
            <person name="Cao W.C."/>
        </authorList>
    </citation>
    <scope>NUCLEOTIDE SEQUENCE</scope>
    <source>
        <strain evidence="2">Rmic-2018</strain>
    </source>
</reference>
<dbReference type="AlphaFoldDB" id="A0A9J6E9G7"/>